<sequence length="129" mass="13727">MASCRCFLELWTQRANGEGPAGDLVARELVGPDVPGGPEALAAQQSAFMSELFGDVVSMAGAVIIRRLVGIAHTADMDTISDDEARTACERRALRFGRHLLVDGRRTHQDIRSVVAAAQAARKADGLPA</sequence>
<dbReference type="GO" id="GO:0046522">
    <property type="term" value="F:S-methyl-5-thioribose kinase activity"/>
    <property type="evidence" value="ECO:0007669"/>
    <property type="project" value="UniProtKB-EC"/>
</dbReference>
<dbReference type="GeneID" id="25727810"/>
<organism evidence="6 7">
    <name type="scientific">Monoraphidium neglectum</name>
    <dbReference type="NCBI Taxonomy" id="145388"/>
    <lineage>
        <taxon>Eukaryota</taxon>
        <taxon>Viridiplantae</taxon>
        <taxon>Chlorophyta</taxon>
        <taxon>core chlorophytes</taxon>
        <taxon>Chlorophyceae</taxon>
        <taxon>CS clade</taxon>
        <taxon>Sphaeropleales</taxon>
        <taxon>Selenastraceae</taxon>
        <taxon>Monoraphidium</taxon>
    </lineage>
</organism>
<keyword evidence="5" id="KW-0067">ATP-binding</keyword>
<evidence type="ECO:0000256" key="3">
    <source>
        <dbReference type="ARBA" id="ARBA00022741"/>
    </source>
</evidence>
<keyword evidence="2 6" id="KW-0808">Transferase</keyword>
<dbReference type="STRING" id="145388.A0A0D2JCB8"/>
<accession>A0A0D2JCB8</accession>
<dbReference type="OrthoDB" id="2461at2759"/>
<dbReference type="PANTHER" id="PTHR34273:SF2">
    <property type="entry name" value="METHYLTHIORIBOSE KINASE"/>
    <property type="match status" value="1"/>
</dbReference>
<dbReference type="KEGG" id="mng:MNEG_10629"/>
<keyword evidence="4 6" id="KW-0418">Kinase</keyword>
<evidence type="ECO:0000256" key="1">
    <source>
        <dbReference type="ARBA" id="ARBA00010165"/>
    </source>
</evidence>
<dbReference type="InterPro" id="IPR011009">
    <property type="entry name" value="Kinase-like_dom_sf"/>
</dbReference>
<dbReference type="RefSeq" id="XP_013896352.1">
    <property type="nucleotide sequence ID" value="XM_014040898.1"/>
</dbReference>
<keyword evidence="7" id="KW-1185">Reference proteome</keyword>
<evidence type="ECO:0000313" key="7">
    <source>
        <dbReference type="Proteomes" id="UP000054498"/>
    </source>
</evidence>
<dbReference type="Proteomes" id="UP000054498">
    <property type="component" value="Unassembled WGS sequence"/>
</dbReference>
<gene>
    <name evidence="6" type="ORF">MNEG_10629</name>
</gene>
<proteinExistence type="inferred from homology"/>
<evidence type="ECO:0000313" key="6">
    <source>
        <dbReference type="EMBL" id="KIY97332.1"/>
    </source>
</evidence>
<dbReference type="GO" id="GO:0005524">
    <property type="term" value="F:ATP binding"/>
    <property type="evidence" value="ECO:0007669"/>
    <property type="project" value="UniProtKB-KW"/>
</dbReference>
<name>A0A0D2JCB8_9CHLO</name>
<evidence type="ECO:0000256" key="5">
    <source>
        <dbReference type="ARBA" id="ARBA00022840"/>
    </source>
</evidence>
<reference evidence="6 7" key="1">
    <citation type="journal article" date="2013" name="BMC Genomics">
        <title>Reconstruction of the lipid metabolism for the microalga Monoraphidium neglectum from its genome sequence reveals characteristics suitable for biofuel production.</title>
        <authorList>
            <person name="Bogen C."/>
            <person name="Al-Dilaimi A."/>
            <person name="Albersmeier A."/>
            <person name="Wichmann J."/>
            <person name="Grundmann M."/>
            <person name="Rupp O."/>
            <person name="Lauersen K.J."/>
            <person name="Blifernez-Klassen O."/>
            <person name="Kalinowski J."/>
            <person name="Goesmann A."/>
            <person name="Mussgnug J.H."/>
            <person name="Kruse O."/>
        </authorList>
    </citation>
    <scope>NUCLEOTIDE SEQUENCE [LARGE SCALE GENOMIC DNA]</scope>
    <source>
        <strain evidence="6 7">SAG 48.87</strain>
    </source>
</reference>
<protein>
    <submittedName>
        <fullName evidence="6">5-methyl thioribose kinase-related protein</fullName>
        <ecNumber evidence="6">2.7.1.100</ecNumber>
    </submittedName>
</protein>
<comment type="similarity">
    <text evidence="1">Belongs to the methylthioribose kinase family.</text>
</comment>
<keyword evidence="3" id="KW-0547">Nucleotide-binding</keyword>
<dbReference type="PANTHER" id="PTHR34273">
    <property type="entry name" value="METHYLTHIORIBOSE KINASE"/>
    <property type="match status" value="1"/>
</dbReference>
<dbReference type="AlphaFoldDB" id="A0A0D2JCB8"/>
<dbReference type="EMBL" id="KK102615">
    <property type="protein sequence ID" value="KIY97332.1"/>
    <property type="molecule type" value="Genomic_DNA"/>
</dbReference>
<evidence type="ECO:0000256" key="4">
    <source>
        <dbReference type="ARBA" id="ARBA00022777"/>
    </source>
</evidence>
<dbReference type="Gene3D" id="3.90.1200.10">
    <property type="match status" value="1"/>
</dbReference>
<dbReference type="SUPFAM" id="SSF56112">
    <property type="entry name" value="Protein kinase-like (PK-like)"/>
    <property type="match status" value="1"/>
</dbReference>
<dbReference type="EC" id="2.7.1.100" evidence="6"/>
<evidence type="ECO:0000256" key="2">
    <source>
        <dbReference type="ARBA" id="ARBA00022679"/>
    </source>
</evidence>